<accession>A0A8S5T9K8</accession>
<dbReference type="EMBL" id="BK032775">
    <property type="protein sequence ID" value="DAF59707.1"/>
    <property type="molecule type" value="Genomic_DNA"/>
</dbReference>
<organism evidence="1">
    <name type="scientific">Siphoviridae sp. ct0Wl9</name>
    <dbReference type="NCBI Taxonomy" id="2827763"/>
    <lineage>
        <taxon>Viruses</taxon>
        <taxon>Duplodnaviria</taxon>
        <taxon>Heunggongvirae</taxon>
        <taxon>Uroviricota</taxon>
        <taxon>Caudoviricetes</taxon>
    </lineage>
</organism>
<protein>
    <submittedName>
        <fullName evidence="1">Uncharacterized protein</fullName>
    </submittedName>
</protein>
<reference evidence="1" key="1">
    <citation type="journal article" date="2021" name="Proc. Natl. Acad. Sci. U.S.A.">
        <title>A Catalog of Tens of Thousands of Viruses from Human Metagenomes Reveals Hidden Associations with Chronic Diseases.</title>
        <authorList>
            <person name="Tisza M.J."/>
            <person name="Buck C.B."/>
        </authorList>
    </citation>
    <scope>NUCLEOTIDE SEQUENCE</scope>
    <source>
        <strain evidence="1">Ct0Wl9</strain>
    </source>
</reference>
<evidence type="ECO:0000313" key="1">
    <source>
        <dbReference type="EMBL" id="DAF59707.1"/>
    </source>
</evidence>
<proteinExistence type="predicted"/>
<name>A0A8S5T9K8_9CAUD</name>
<sequence length="38" mass="4241">MVKFASLMMVSIKVNLRLVTVLLLGATYLMPTVAQIFK</sequence>